<feature type="coiled-coil region" evidence="1">
    <location>
        <begin position="117"/>
        <end position="154"/>
    </location>
</feature>
<gene>
    <name evidence="2" type="ORF">ACFSOY_09940</name>
</gene>
<comment type="caution">
    <text evidence="2">The sequence shown here is derived from an EMBL/GenBank/DDBJ whole genome shotgun (WGS) entry which is preliminary data.</text>
</comment>
<sequence>MLTNKEVEQIAKQMLKDRKKLPNRIKAKERQAEGRGLRTSMLSRRTRLSQREVELAVVGRTYTQHVADSMHVQKAENLFGHMRGANEQDQIALDEITGMMIGSEAWGAEGVAVDGVVHTFEKAAELAAKEAQSLREEMNLIDEALDDLASYDEKGASILRLQYVEGKSVVAVMMKLTDDGDAEEGLAESTYHYWRKGALREFGRLVGLC</sequence>
<dbReference type="EMBL" id="JBHUIO010000005">
    <property type="protein sequence ID" value="MFD2170319.1"/>
    <property type="molecule type" value="Genomic_DNA"/>
</dbReference>
<evidence type="ECO:0000313" key="3">
    <source>
        <dbReference type="Proteomes" id="UP001597343"/>
    </source>
</evidence>
<dbReference type="RefSeq" id="WP_386046163.1">
    <property type="nucleotide sequence ID" value="NZ_JBHUIO010000005.1"/>
</dbReference>
<protein>
    <submittedName>
        <fullName evidence="2">Uncharacterized protein</fullName>
    </submittedName>
</protein>
<name>A0ABW4ZXR9_9BACL</name>
<keyword evidence="3" id="KW-1185">Reference proteome</keyword>
<evidence type="ECO:0000313" key="2">
    <source>
        <dbReference type="EMBL" id="MFD2170319.1"/>
    </source>
</evidence>
<organism evidence="2 3">
    <name type="scientific">Tumebacillus lipolyticus</name>
    <dbReference type="NCBI Taxonomy" id="1280370"/>
    <lineage>
        <taxon>Bacteria</taxon>
        <taxon>Bacillati</taxon>
        <taxon>Bacillota</taxon>
        <taxon>Bacilli</taxon>
        <taxon>Bacillales</taxon>
        <taxon>Alicyclobacillaceae</taxon>
        <taxon>Tumebacillus</taxon>
    </lineage>
</organism>
<proteinExistence type="predicted"/>
<reference evidence="3" key="1">
    <citation type="journal article" date="2019" name="Int. J. Syst. Evol. Microbiol.">
        <title>The Global Catalogue of Microorganisms (GCM) 10K type strain sequencing project: providing services to taxonomists for standard genome sequencing and annotation.</title>
        <authorList>
            <consortium name="The Broad Institute Genomics Platform"/>
            <consortium name="The Broad Institute Genome Sequencing Center for Infectious Disease"/>
            <person name="Wu L."/>
            <person name="Ma J."/>
        </authorList>
    </citation>
    <scope>NUCLEOTIDE SEQUENCE [LARGE SCALE GENOMIC DNA]</scope>
    <source>
        <strain evidence="3">CGMCC 1.13574</strain>
    </source>
</reference>
<keyword evidence="1" id="KW-0175">Coiled coil</keyword>
<evidence type="ECO:0000256" key="1">
    <source>
        <dbReference type="SAM" id="Coils"/>
    </source>
</evidence>
<dbReference type="Proteomes" id="UP001597343">
    <property type="component" value="Unassembled WGS sequence"/>
</dbReference>
<accession>A0ABW4ZXR9</accession>